<dbReference type="GO" id="GO:0061630">
    <property type="term" value="F:ubiquitin protein ligase activity"/>
    <property type="evidence" value="ECO:0007669"/>
    <property type="project" value="TreeGrafter"/>
</dbReference>
<dbReference type="SUPFAM" id="SSF50044">
    <property type="entry name" value="SH3-domain"/>
    <property type="match status" value="1"/>
</dbReference>
<feature type="domain" description="SH3" evidence="4">
    <location>
        <begin position="93"/>
        <end position="161"/>
    </location>
</feature>
<dbReference type="OrthoDB" id="19092at2759"/>
<dbReference type="PANTHER" id="PTHR14167:SF51">
    <property type="entry name" value="RING-TYPE E3 UBIQUITIN TRANSFERASE"/>
    <property type="match status" value="1"/>
</dbReference>
<dbReference type="Proteomes" id="UP000314294">
    <property type="component" value="Unassembled WGS sequence"/>
</dbReference>
<evidence type="ECO:0000256" key="2">
    <source>
        <dbReference type="PROSITE-ProRule" id="PRU00192"/>
    </source>
</evidence>
<comment type="caution">
    <text evidence="5">The sequence shown here is derived from an EMBL/GenBank/DDBJ whole genome shotgun (WGS) entry which is preliminary data.</text>
</comment>
<keyword evidence="1 2" id="KW-0728">SH3 domain</keyword>
<accession>A0A4Z2IXY3</accession>
<evidence type="ECO:0000259" key="4">
    <source>
        <dbReference type="PROSITE" id="PS50002"/>
    </source>
</evidence>
<reference evidence="5 6" key="1">
    <citation type="submission" date="2019-03" db="EMBL/GenBank/DDBJ databases">
        <title>First draft genome of Liparis tanakae, snailfish: a comprehensive survey of snailfish specific genes.</title>
        <authorList>
            <person name="Kim W."/>
            <person name="Song I."/>
            <person name="Jeong J.-H."/>
            <person name="Kim D."/>
            <person name="Kim S."/>
            <person name="Ryu S."/>
            <person name="Song J.Y."/>
            <person name="Lee S.K."/>
        </authorList>
    </citation>
    <scope>NUCLEOTIDE SEQUENCE [LARGE SCALE GENOMIC DNA]</scope>
    <source>
        <tissue evidence="5">Muscle</tissue>
    </source>
</reference>
<dbReference type="GO" id="GO:0046330">
    <property type="term" value="P:positive regulation of JNK cascade"/>
    <property type="evidence" value="ECO:0007669"/>
    <property type="project" value="TreeGrafter"/>
</dbReference>
<evidence type="ECO:0000313" key="5">
    <source>
        <dbReference type="EMBL" id="TNN82384.1"/>
    </source>
</evidence>
<feature type="region of interest" description="Disordered" evidence="3">
    <location>
        <begin position="1"/>
        <end position="59"/>
    </location>
</feature>
<feature type="compositionally biased region" description="Polar residues" evidence="3">
    <location>
        <begin position="1"/>
        <end position="10"/>
    </location>
</feature>
<dbReference type="PANTHER" id="PTHR14167">
    <property type="entry name" value="SH3 DOMAIN-CONTAINING"/>
    <property type="match status" value="1"/>
</dbReference>
<dbReference type="SMART" id="SM00326">
    <property type="entry name" value="SH3"/>
    <property type="match status" value="1"/>
</dbReference>
<dbReference type="PROSITE" id="PS50002">
    <property type="entry name" value="SH3"/>
    <property type="match status" value="1"/>
</dbReference>
<dbReference type="Pfam" id="PF00018">
    <property type="entry name" value="SH3_1"/>
    <property type="match status" value="1"/>
</dbReference>
<evidence type="ECO:0000256" key="3">
    <source>
        <dbReference type="SAM" id="MobiDB-lite"/>
    </source>
</evidence>
<dbReference type="EMBL" id="SRLO01000039">
    <property type="protein sequence ID" value="TNN82384.1"/>
    <property type="molecule type" value="Genomic_DNA"/>
</dbReference>
<keyword evidence="6" id="KW-1185">Reference proteome</keyword>
<evidence type="ECO:0000256" key="1">
    <source>
        <dbReference type="ARBA" id="ARBA00022443"/>
    </source>
</evidence>
<protein>
    <submittedName>
        <fullName evidence="5">E3 ubiquitin-protein ligase SH3RF1</fullName>
    </submittedName>
</protein>
<feature type="compositionally biased region" description="Polar residues" evidence="3">
    <location>
        <begin position="46"/>
        <end position="56"/>
    </location>
</feature>
<dbReference type="Gene3D" id="2.30.30.40">
    <property type="entry name" value="SH3 Domains"/>
    <property type="match status" value="1"/>
</dbReference>
<dbReference type="InterPro" id="IPR050384">
    <property type="entry name" value="Endophilin_SH3RF"/>
</dbReference>
<name>A0A4Z2IXY3_9TELE</name>
<dbReference type="InterPro" id="IPR036028">
    <property type="entry name" value="SH3-like_dom_sf"/>
</dbReference>
<dbReference type="AlphaFoldDB" id="A0A4Z2IXY3"/>
<evidence type="ECO:0000313" key="6">
    <source>
        <dbReference type="Proteomes" id="UP000314294"/>
    </source>
</evidence>
<dbReference type="InterPro" id="IPR001452">
    <property type="entry name" value="SH3_domain"/>
</dbReference>
<proteinExistence type="predicted"/>
<dbReference type="GO" id="GO:0032436">
    <property type="term" value="P:positive regulation of proteasomal ubiquitin-dependent protein catabolic process"/>
    <property type="evidence" value="ECO:0007669"/>
    <property type="project" value="TreeGrafter"/>
</dbReference>
<organism evidence="5 6">
    <name type="scientific">Liparis tanakae</name>
    <name type="common">Tanaka's snailfish</name>
    <dbReference type="NCBI Taxonomy" id="230148"/>
    <lineage>
        <taxon>Eukaryota</taxon>
        <taxon>Metazoa</taxon>
        <taxon>Chordata</taxon>
        <taxon>Craniata</taxon>
        <taxon>Vertebrata</taxon>
        <taxon>Euteleostomi</taxon>
        <taxon>Actinopterygii</taxon>
        <taxon>Neopterygii</taxon>
        <taxon>Teleostei</taxon>
        <taxon>Neoteleostei</taxon>
        <taxon>Acanthomorphata</taxon>
        <taxon>Eupercaria</taxon>
        <taxon>Perciformes</taxon>
        <taxon>Cottioidei</taxon>
        <taxon>Cottales</taxon>
        <taxon>Liparidae</taxon>
        <taxon>Liparis</taxon>
    </lineage>
</organism>
<gene>
    <name evidence="5" type="primary">SH3RF1</name>
    <name evidence="5" type="ORF">EYF80_007219</name>
</gene>
<sequence>MKASFMQQLNPPARGSVERGTAARPRASAEALGSELSNRLPPDVKWQTQQAPNDALQQPRGDRSRLTICTLWNIMLLFTILRNMRIVLMRNIPALPCGKALYSYEGKEPGDLQFTKGDIIILRRKDEVLTVIRRVDENWAEGMLGDKIGIFPILYVEVQNHSASQRSASDYERESSLGSTFARCSGGLIDVLWALLIRPGPATGGSLIPPPASVLRSDEGLYGAALLRYIKTAAPVIKRANTSRVSKGLPHVS</sequence>
<dbReference type="GO" id="GO:0016567">
    <property type="term" value="P:protein ubiquitination"/>
    <property type="evidence" value="ECO:0007669"/>
    <property type="project" value="TreeGrafter"/>
</dbReference>